<dbReference type="EMBL" id="MU865392">
    <property type="protein sequence ID" value="KAK4224461.1"/>
    <property type="molecule type" value="Genomic_DNA"/>
</dbReference>
<protein>
    <submittedName>
        <fullName evidence="3">Necrosis-inducing factor-domain-containing protein</fullName>
    </submittedName>
</protein>
<dbReference type="AlphaFoldDB" id="A0AAN7GQA5"/>
<organism evidence="3 4">
    <name type="scientific">Podospora fimiseda</name>
    <dbReference type="NCBI Taxonomy" id="252190"/>
    <lineage>
        <taxon>Eukaryota</taxon>
        <taxon>Fungi</taxon>
        <taxon>Dikarya</taxon>
        <taxon>Ascomycota</taxon>
        <taxon>Pezizomycotina</taxon>
        <taxon>Sordariomycetes</taxon>
        <taxon>Sordariomycetidae</taxon>
        <taxon>Sordariales</taxon>
        <taxon>Podosporaceae</taxon>
        <taxon>Podospora</taxon>
    </lineage>
</organism>
<evidence type="ECO:0000259" key="2">
    <source>
        <dbReference type="Pfam" id="PF14856"/>
    </source>
</evidence>
<dbReference type="Proteomes" id="UP001301958">
    <property type="component" value="Unassembled WGS sequence"/>
</dbReference>
<name>A0AAN7GQA5_9PEZI</name>
<dbReference type="InterPro" id="IPR029226">
    <property type="entry name" value="Ecp2-like"/>
</dbReference>
<keyword evidence="4" id="KW-1185">Reference proteome</keyword>
<comment type="caution">
    <text evidence="3">The sequence shown here is derived from an EMBL/GenBank/DDBJ whole genome shotgun (WGS) entry which is preliminary data.</text>
</comment>
<evidence type="ECO:0000313" key="4">
    <source>
        <dbReference type="Proteomes" id="UP001301958"/>
    </source>
</evidence>
<dbReference type="Pfam" id="PF14856">
    <property type="entry name" value="Hce2"/>
    <property type="match status" value="1"/>
</dbReference>
<keyword evidence="1" id="KW-0732">Signal</keyword>
<sequence>MRFASFLAFVTAVSGAAIEKVATSPDGYTYEVVDESLYVPETITHADGTTSTVLIHPAFKWKRNEEEVATSPNVEKRLEWRGGGFGHDNQCGASTFINKSSGGSPKTTDCVKIRDHYRTANGYFQTYTWDYGSHWTRLVITGTCVFGVKSKNGAYPRIGSEDISDLTKDAINRFKTSDSPSRVGAEGNMGCNVQLISVSGSASVNWAIFHN</sequence>
<evidence type="ECO:0000256" key="1">
    <source>
        <dbReference type="SAM" id="SignalP"/>
    </source>
</evidence>
<proteinExistence type="predicted"/>
<reference evidence="3" key="1">
    <citation type="journal article" date="2023" name="Mol. Phylogenet. Evol.">
        <title>Genome-scale phylogeny and comparative genomics of the fungal order Sordariales.</title>
        <authorList>
            <person name="Hensen N."/>
            <person name="Bonometti L."/>
            <person name="Westerberg I."/>
            <person name="Brannstrom I.O."/>
            <person name="Guillou S."/>
            <person name="Cros-Aarteil S."/>
            <person name="Calhoun S."/>
            <person name="Haridas S."/>
            <person name="Kuo A."/>
            <person name="Mondo S."/>
            <person name="Pangilinan J."/>
            <person name="Riley R."/>
            <person name="LaButti K."/>
            <person name="Andreopoulos B."/>
            <person name="Lipzen A."/>
            <person name="Chen C."/>
            <person name="Yan M."/>
            <person name="Daum C."/>
            <person name="Ng V."/>
            <person name="Clum A."/>
            <person name="Steindorff A."/>
            <person name="Ohm R.A."/>
            <person name="Martin F."/>
            <person name="Silar P."/>
            <person name="Natvig D.O."/>
            <person name="Lalanne C."/>
            <person name="Gautier V."/>
            <person name="Ament-Velasquez S.L."/>
            <person name="Kruys A."/>
            <person name="Hutchinson M.I."/>
            <person name="Powell A.J."/>
            <person name="Barry K."/>
            <person name="Miller A.N."/>
            <person name="Grigoriev I.V."/>
            <person name="Debuchy R."/>
            <person name="Gladieux P."/>
            <person name="Hiltunen Thoren M."/>
            <person name="Johannesson H."/>
        </authorList>
    </citation>
    <scope>NUCLEOTIDE SEQUENCE</scope>
    <source>
        <strain evidence="3">CBS 990.96</strain>
    </source>
</reference>
<feature type="chain" id="PRO_5042912250" evidence="1">
    <location>
        <begin position="16"/>
        <end position="211"/>
    </location>
</feature>
<feature type="signal peptide" evidence="1">
    <location>
        <begin position="1"/>
        <end position="15"/>
    </location>
</feature>
<evidence type="ECO:0000313" key="3">
    <source>
        <dbReference type="EMBL" id="KAK4224461.1"/>
    </source>
</evidence>
<feature type="domain" description="Ecp2 effector protein-like" evidence="2">
    <location>
        <begin position="90"/>
        <end position="191"/>
    </location>
</feature>
<accession>A0AAN7GQA5</accession>
<gene>
    <name evidence="3" type="ORF">QBC38DRAFT_514908</name>
</gene>
<reference evidence="3" key="2">
    <citation type="submission" date="2023-05" db="EMBL/GenBank/DDBJ databases">
        <authorList>
            <consortium name="Lawrence Berkeley National Laboratory"/>
            <person name="Steindorff A."/>
            <person name="Hensen N."/>
            <person name="Bonometti L."/>
            <person name="Westerberg I."/>
            <person name="Brannstrom I.O."/>
            <person name="Guillou S."/>
            <person name="Cros-Aarteil S."/>
            <person name="Calhoun S."/>
            <person name="Haridas S."/>
            <person name="Kuo A."/>
            <person name="Mondo S."/>
            <person name="Pangilinan J."/>
            <person name="Riley R."/>
            <person name="Labutti K."/>
            <person name="Andreopoulos B."/>
            <person name="Lipzen A."/>
            <person name="Chen C."/>
            <person name="Yanf M."/>
            <person name="Daum C."/>
            <person name="Ng V."/>
            <person name="Clum A."/>
            <person name="Ohm R."/>
            <person name="Martin F."/>
            <person name="Silar P."/>
            <person name="Natvig D."/>
            <person name="Lalanne C."/>
            <person name="Gautier V."/>
            <person name="Ament-Velasquez S.L."/>
            <person name="Kruys A."/>
            <person name="Hutchinson M.I."/>
            <person name="Powell A.J."/>
            <person name="Barry K."/>
            <person name="Miller A.N."/>
            <person name="Grigoriev I.V."/>
            <person name="Debuchy R."/>
            <person name="Gladieux P."/>
            <person name="Thoren M.H."/>
            <person name="Johannesson H."/>
        </authorList>
    </citation>
    <scope>NUCLEOTIDE SEQUENCE</scope>
    <source>
        <strain evidence="3">CBS 990.96</strain>
    </source>
</reference>